<dbReference type="AlphaFoldDB" id="A0A640UWW0"/>
<evidence type="ECO:0000313" key="1">
    <source>
        <dbReference type="EMBL" id="GFE40553.1"/>
    </source>
</evidence>
<comment type="caution">
    <text evidence="1">The sequence shown here is derived from an EMBL/GenBank/DDBJ whole genome shotgun (WGS) entry which is preliminary data.</text>
</comment>
<reference evidence="1 2" key="1">
    <citation type="submission" date="2019-12" db="EMBL/GenBank/DDBJ databases">
        <title>Whole genome shotgun sequence of Streptomyces tubercidicus NBRC 13090.</title>
        <authorList>
            <person name="Ichikawa N."/>
            <person name="Kimura A."/>
            <person name="Kitahashi Y."/>
            <person name="Komaki H."/>
            <person name="Tamura T."/>
        </authorList>
    </citation>
    <scope>NUCLEOTIDE SEQUENCE [LARGE SCALE GENOMIC DNA]</scope>
    <source>
        <strain evidence="1 2">NBRC 13090</strain>
    </source>
</reference>
<accession>A0A640UWW0</accession>
<evidence type="ECO:0000313" key="2">
    <source>
        <dbReference type="Proteomes" id="UP000431826"/>
    </source>
</evidence>
<dbReference type="Proteomes" id="UP000431826">
    <property type="component" value="Unassembled WGS sequence"/>
</dbReference>
<sequence>MLGLDLSAWMQAVTLSPRAGAQRSAAIVDPAPGQRRALLRSYGANLEQQEFGEDQYAAFGSAFELALAARVAGRLPEFAGRGQLLDASVHEQLQGTAQPTGVRQVLHHWALLMDQDLTGWLPLGQAQRSAAQLPVASAAAEVVDQALGSPLVRVQGQRLQFRHEWYTQFLTADALVWRCTAAQELAGELRQPHRRDLAAWAVPLHSDPGTVRDLLRELPDEEFLIGALYGRLGPVADQVALAEGRRCLEEAVTVMAASQVVCESDFMYMVVPDKSSSRYEQAVFHAVGATASDGRLLEPLAQLMRQTDEAFRRGANHGAAGYRHAVPALIAAALADGVRESSERLPACRITHAARLAWSRRSRHQPATAAKLSQWGRPWRPETSA</sequence>
<protein>
    <submittedName>
        <fullName evidence="1">Uncharacterized protein</fullName>
    </submittedName>
</protein>
<gene>
    <name evidence="1" type="ORF">Stube_52260</name>
</gene>
<keyword evidence="2" id="KW-1185">Reference proteome</keyword>
<proteinExistence type="predicted"/>
<organism evidence="1 2">
    <name type="scientific">Streptomyces tubercidicus</name>
    <dbReference type="NCBI Taxonomy" id="47759"/>
    <lineage>
        <taxon>Bacteria</taxon>
        <taxon>Bacillati</taxon>
        <taxon>Actinomycetota</taxon>
        <taxon>Actinomycetes</taxon>
        <taxon>Kitasatosporales</taxon>
        <taxon>Streptomycetaceae</taxon>
        <taxon>Streptomyces</taxon>
    </lineage>
</organism>
<name>A0A640UWW0_9ACTN</name>
<dbReference type="EMBL" id="BLIR01000002">
    <property type="protein sequence ID" value="GFE40553.1"/>
    <property type="molecule type" value="Genomic_DNA"/>
</dbReference>